<reference evidence="2 3" key="1">
    <citation type="submission" date="2020-05" db="EMBL/GenBank/DDBJ databases">
        <title>Mucilaginibacter mali sp. nov.</title>
        <authorList>
            <person name="Kim H.S."/>
            <person name="Lee K.C."/>
            <person name="Suh M.K."/>
            <person name="Kim J.-S."/>
            <person name="Han K.-I."/>
            <person name="Eom M.K."/>
            <person name="Shin Y.K."/>
            <person name="Lee J.-S."/>
        </authorList>
    </citation>
    <scope>NUCLEOTIDE SEQUENCE [LARGE SCALE GENOMIC DNA]</scope>
    <source>
        <strain evidence="2 3">G2-14</strain>
    </source>
</reference>
<dbReference type="Proteomes" id="UP000505355">
    <property type="component" value="Chromosome"/>
</dbReference>
<dbReference type="PROSITE" id="PS51257">
    <property type="entry name" value="PROKAR_LIPOPROTEIN"/>
    <property type="match status" value="1"/>
</dbReference>
<dbReference type="AlphaFoldDB" id="A0A7D4PT99"/>
<protein>
    <recommendedName>
        <fullName evidence="4">Carboxypeptidase regulatory-like domain-containing protein</fullName>
    </recommendedName>
</protein>
<keyword evidence="1" id="KW-0732">Signal</keyword>
<proteinExistence type="predicted"/>
<keyword evidence="3" id="KW-1185">Reference proteome</keyword>
<name>A0A7D4PT99_9SPHI</name>
<dbReference type="SUPFAM" id="SSF117074">
    <property type="entry name" value="Hypothetical protein PA1324"/>
    <property type="match status" value="1"/>
</dbReference>
<feature type="signal peptide" evidence="1">
    <location>
        <begin position="1"/>
        <end position="19"/>
    </location>
</feature>
<evidence type="ECO:0008006" key="4">
    <source>
        <dbReference type="Google" id="ProtNLM"/>
    </source>
</evidence>
<gene>
    <name evidence="2" type="ORF">HQ865_06955</name>
</gene>
<evidence type="ECO:0000313" key="3">
    <source>
        <dbReference type="Proteomes" id="UP000505355"/>
    </source>
</evidence>
<accession>A0A7D4PT99</accession>
<evidence type="ECO:0000313" key="2">
    <source>
        <dbReference type="EMBL" id="QKJ29503.1"/>
    </source>
</evidence>
<dbReference type="RefSeq" id="WP_173414195.1">
    <property type="nucleotide sequence ID" value="NZ_CP054139.1"/>
</dbReference>
<organism evidence="2 3">
    <name type="scientific">Mucilaginibacter mali</name>
    <dbReference type="NCBI Taxonomy" id="2740462"/>
    <lineage>
        <taxon>Bacteria</taxon>
        <taxon>Pseudomonadati</taxon>
        <taxon>Bacteroidota</taxon>
        <taxon>Sphingobacteriia</taxon>
        <taxon>Sphingobacteriales</taxon>
        <taxon>Sphingobacteriaceae</taxon>
        <taxon>Mucilaginibacter</taxon>
    </lineage>
</organism>
<dbReference type="EMBL" id="CP054139">
    <property type="protein sequence ID" value="QKJ29503.1"/>
    <property type="molecule type" value="Genomic_DNA"/>
</dbReference>
<dbReference type="KEGG" id="mmab:HQ865_06955"/>
<evidence type="ECO:0000256" key="1">
    <source>
        <dbReference type="SAM" id="SignalP"/>
    </source>
</evidence>
<sequence length="171" mass="18357">MKKVVYFLMIVLIAAASCKKTKGVDSTPSTDLQKAYADNSAKVTISNGVWGTVSTIQGNCMPTTDPKTSTCTSFVIQREVRIYAYTKNTNATPTTPLGGLYDNFSTQLIKTINTDAQGFYQAQLPDGAYTVVFVESGKLYANSGDSQGGISPVTVSQNKANLNLILNRAAY</sequence>
<feature type="chain" id="PRO_5029021885" description="Carboxypeptidase regulatory-like domain-containing protein" evidence="1">
    <location>
        <begin position="20"/>
        <end position="171"/>
    </location>
</feature>